<name>A0A8S5LUE8_9VIRU</name>
<dbReference type="Pfam" id="PF01520">
    <property type="entry name" value="Amidase_3"/>
    <property type="match status" value="1"/>
</dbReference>
<dbReference type="InterPro" id="IPR036680">
    <property type="entry name" value="SPOR-like_sf"/>
</dbReference>
<dbReference type="SUPFAM" id="SSF53187">
    <property type="entry name" value="Zn-dependent exopeptidases"/>
    <property type="match status" value="1"/>
</dbReference>
<reference evidence="2" key="1">
    <citation type="journal article" date="2021" name="Proc. Natl. Acad. Sci. U.S.A.">
        <title>A Catalog of Tens of Thousands of Viruses from Human Metagenomes Reveals Hidden Associations with Chronic Diseases.</title>
        <authorList>
            <person name="Tisza M.J."/>
            <person name="Buck C.B."/>
        </authorList>
    </citation>
    <scope>NUCLEOTIDE SEQUENCE</scope>
    <source>
        <strain evidence="2">Cthzn51</strain>
    </source>
</reference>
<sequence length="259" mass="29250">MVKIYLSPSDQRNNIYACDGKTSEAEVCRKIAYALATYLKNDKNFMVKVGSESIGYVGRVSDSNNWGADMHMPIHTNAGGGSGTVIFTYDYNGEGYKLGQKICEYLQKITKRKYDIRPYKDLYEISKTYAACCYVEVDFHDNKNISKWLIDNVENIAKQMYLAICDFYGVAANIKNESVKKPIFWRVFAGAKYAKMVDAGVIKKKMEEKGIASYVGVKNGKYVCYVGSFKKKENAKKMKKKVIDIGIPAHIEEVEGSIK</sequence>
<dbReference type="GO" id="GO:0008745">
    <property type="term" value="F:N-acetylmuramoyl-L-alanine amidase activity"/>
    <property type="evidence" value="ECO:0007669"/>
    <property type="project" value="InterPro"/>
</dbReference>
<dbReference type="EMBL" id="BK014741">
    <property type="protein sequence ID" value="DAD73636.1"/>
    <property type="molecule type" value="Genomic_DNA"/>
</dbReference>
<dbReference type="GO" id="GO:0009253">
    <property type="term" value="P:peptidoglycan catabolic process"/>
    <property type="evidence" value="ECO:0007669"/>
    <property type="project" value="InterPro"/>
</dbReference>
<dbReference type="GO" id="GO:0042834">
    <property type="term" value="F:peptidoglycan binding"/>
    <property type="evidence" value="ECO:0007669"/>
    <property type="project" value="InterPro"/>
</dbReference>
<feature type="domain" description="MurNAc-LAA" evidence="1">
    <location>
        <begin position="60"/>
        <end position="165"/>
    </location>
</feature>
<accession>A0A8S5LUE8</accession>
<evidence type="ECO:0000259" key="1">
    <source>
        <dbReference type="SMART" id="SM00646"/>
    </source>
</evidence>
<dbReference type="CDD" id="cd02696">
    <property type="entry name" value="MurNAc-LAA"/>
    <property type="match status" value="1"/>
</dbReference>
<protein>
    <submittedName>
        <fullName evidence="2">Cell wall hydrolase autolysin</fullName>
    </submittedName>
</protein>
<proteinExistence type="predicted"/>
<dbReference type="Gene3D" id="3.40.630.40">
    <property type="entry name" value="Zn-dependent exopeptidases"/>
    <property type="match status" value="1"/>
</dbReference>
<dbReference type="SUPFAM" id="SSF110997">
    <property type="entry name" value="Sporulation related repeat"/>
    <property type="match status" value="1"/>
</dbReference>
<keyword evidence="2" id="KW-0378">Hydrolase</keyword>
<organism evidence="2">
    <name type="scientific">Tectiviridae sp. cthzn51</name>
    <dbReference type="NCBI Taxonomy" id="2826821"/>
    <lineage>
        <taxon>Viruses</taxon>
        <taxon>Varidnaviria</taxon>
        <taxon>Bamfordvirae</taxon>
        <taxon>Preplasmiviricota</taxon>
        <taxon>Prepoliviricotina</taxon>
        <taxon>Tectiliviricetes</taxon>
        <taxon>Kalamavirales</taxon>
        <taxon>Tectiviridae</taxon>
    </lineage>
</organism>
<evidence type="ECO:0000313" key="2">
    <source>
        <dbReference type="EMBL" id="DAD73636.1"/>
    </source>
</evidence>
<dbReference type="InterPro" id="IPR002508">
    <property type="entry name" value="MurNAc-LAA_cat"/>
</dbReference>
<dbReference type="Gene3D" id="3.30.70.1070">
    <property type="entry name" value="Sporulation related repeat"/>
    <property type="match status" value="1"/>
</dbReference>
<dbReference type="SMART" id="SM00646">
    <property type="entry name" value="Ami_3"/>
    <property type="match status" value="1"/>
</dbReference>